<organism evidence="6 7">
    <name type="scientific">Paracoccus aestuariivivens</name>
    <dbReference type="NCBI Taxonomy" id="1820333"/>
    <lineage>
        <taxon>Bacteria</taxon>
        <taxon>Pseudomonadati</taxon>
        <taxon>Pseudomonadota</taxon>
        <taxon>Alphaproteobacteria</taxon>
        <taxon>Rhodobacterales</taxon>
        <taxon>Paracoccaceae</taxon>
        <taxon>Paracoccus</taxon>
    </lineage>
</organism>
<gene>
    <name evidence="6" type="ORF">GL286_02765</name>
</gene>
<feature type="compositionally biased region" description="Basic and acidic residues" evidence="3">
    <location>
        <begin position="42"/>
        <end position="51"/>
    </location>
</feature>
<dbReference type="InterPro" id="IPR015304">
    <property type="entry name" value="ZinT_dom"/>
</dbReference>
<evidence type="ECO:0000256" key="1">
    <source>
        <dbReference type="ARBA" id="ARBA00022729"/>
    </source>
</evidence>
<feature type="domain" description="ZinT" evidence="5">
    <location>
        <begin position="57"/>
        <end position="232"/>
    </location>
</feature>
<dbReference type="GO" id="GO:0008270">
    <property type="term" value="F:zinc ion binding"/>
    <property type="evidence" value="ECO:0007669"/>
    <property type="project" value="InterPro"/>
</dbReference>
<comment type="caution">
    <text evidence="6">The sequence shown here is derived from an EMBL/GenBank/DDBJ whole genome shotgun (WGS) entry which is preliminary data.</text>
</comment>
<evidence type="ECO:0000256" key="3">
    <source>
        <dbReference type="SAM" id="MobiDB-lite"/>
    </source>
</evidence>
<keyword evidence="7" id="KW-1185">Reference proteome</keyword>
<accession>A0A6L6J3C9</accession>
<dbReference type="Gene3D" id="2.40.128.20">
    <property type="match status" value="1"/>
</dbReference>
<protein>
    <submittedName>
        <fullName evidence="6">ZinT/AdcA family metal-binding protein</fullName>
    </submittedName>
</protein>
<evidence type="ECO:0000313" key="6">
    <source>
        <dbReference type="EMBL" id="MTH76643.1"/>
    </source>
</evidence>
<feature type="chain" id="PRO_5026890961" evidence="4">
    <location>
        <begin position="27"/>
        <end position="232"/>
    </location>
</feature>
<dbReference type="AlphaFoldDB" id="A0A6L6J3C9"/>
<feature type="signal peptide" evidence="4">
    <location>
        <begin position="1"/>
        <end position="26"/>
    </location>
</feature>
<dbReference type="EMBL" id="WMIE01000001">
    <property type="protein sequence ID" value="MTH76643.1"/>
    <property type="molecule type" value="Genomic_DNA"/>
</dbReference>
<evidence type="ECO:0000259" key="5">
    <source>
        <dbReference type="Pfam" id="PF09223"/>
    </source>
</evidence>
<dbReference type="OrthoDB" id="9810636at2"/>
<name>A0A6L6J3C9_9RHOB</name>
<proteinExistence type="predicted"/>
<evidence type="ECO:0000313" key="7">
    <source>
        <dbReference type="Proteomes" id="UP000478183"/>
    </source>
</evidence>
<evidence type="ECO:0000256" key="2">
    <source>
        <dbReference type="ARBA" id="ARBA00022833"/>
    </source>
</evidence>
<feature type="region of interest" description="Disordered" evidence="3">
    <location>
        <begin position="29"/>
        <end position="51"/>
    </location>
</feature>
<reference evidence="6 7" key="1">
    <citation type="submission" date="2019-11" db="EMBL/GenBank/DDBJ databases">
        <authorList>
            <person name="Dong K."/>
        </authorList>
    </citation>
    <scope>NUCLEOTIDE SEQUENCE [LARGE SCALE GENOMIC DNA]</scope>
    <source>
        <strain evidence="6 7">NBRC 111993</strain>
    </source>
</reference>
<keyword evidence="2" id="KW-0862">Zinc</keyword>
<sequence length="232" mass="25702">MRTRFIGQAAAGAIGAMLLISGAALAGGEAAGQHDHKHAHSHEHAHDHDHGNDAAAAIRKGHFDDSEIQDRTLSDWEGDWQSVYPYLVDGTLDPVMAHKAEHGDKTAAEYRDYYEAGYRTDVDRIVIKGDRIEFYRSGASVSARYVSDGRETLTYKAGNRGVRYAFRKADGDTAAPAFIQFSDHAIAPEKAGHYHLYWGDDRKALLAEVTHWPTYYPTAMSGQQIQSEMMAH</sequence>
<dbReference type="SUPFAM" id="SSF50814">
    <property type="entry name" value="Lipocalins"/>
    <property type="match status" value="1"/>
</dbReference>
<keyword evidence="1 4" id="KW-0732">Signal</keyword>
<evidence type="ECO:0000256" key="4">
    <source>
        <dbReference type="SAM" id="SignalP"/>
    </source>
</evidence>
<dbReference type="InterPro" id="IPR012674">
    <property type="entry name" value="Calycin"/>
</dbReference>
<dbReference type="Proteomes" id="UP000478183">
    <property type="component" value="Unassembled WGS sequence"/>
</dbReference>
<dbReference type="Pfam" id="PF09223">
    <property type="entry name" value="ZinT"/>
    <property type="match status" value="1"/>
</dbReference>